<feature type="domain" description="DUF2231" evidence="3">
    <location>
        <begin position="24"/>
        <end position="159"/>
    </location>
</feature>
<evidence type="ECO:0000256" key="2">
    <source>
        <dbReference type="SAM" id="Phobius"/>
    </source>
</evidence>
<dbReference type="InterPro" id="IPR019251">
    <property type="entry name" value="DUF2231_TM"/>
</dbReference>
<dbReference type="Pfam" id="PF09990">
    <property type="entry name" value="DUF2231"/>
    <property type="match status" value="1"/>
</dbReference>
<reference evidence="4 5" key="1">
    <citation type="submission" date="2022-07" db="EMBL/GenBank/DDBJ databases">
        <authorList>
            <person name="Li W.-J."/>
            <person name="Deng Q.-Q."/>
        </authorList>
    </citation>
    <scope>NUCLEOTIDE SEQUENCE [LARGE SCALE GENOMIC DNA]</scope>
    <source>
        <strain evidence="4 5">SYSU M60028</strain>
    </source>
</reference>
<proteinExistence type="predicted"/>
<feature type="transmembrane region" description="Helical" evidence="2">
    <location>
        <begin position="31"/>
        <end position="50"/>
    </location>
</feature>
<organism evidence="4 5">
    <name type="scientific">Alsobacter ponti</name>
    <dbReference type="NCBI Taxonomy" id="2962936"/>
    <lineage>
        <taxon>Bacteria</taxon>
        <taxon>Pseudomonadati</taxon>
        <taxon>Pseudomonadota</taxon>
        <taxon>Alphaproteobacteria</taxon>
        <taxon>Hyphomicrobiales</taxon>
        <taxon>Alsobacteraceae</taxon>
        <taxon>Alsobacter</taxon>
    </lineage>
</organism>
<feature type="transmembrane region" description="Helical" evidence="2">
    <location>
        <begin position="127"/>
        <end position="151"/>
    </location>
</feature>
<evidence type="ECO:0000313" key="4">
    <source>
        <dbReference type="EMBL" id="MCP8937522.1"/>
    </source>
</evidence>
<feature type="transmembrane region" description="Helical" evidence="2">
    <location>
        <begin position="62"/>
        <end position="84"/>
    </location>
</feature>
<keyword evidence="2" id="KW-1133">Transmembrane helix</keyword>
<name>A0ABT1L7W3_9HYPH</name>
<dbReference type="RefSeq" id="WP_254738587.1">
    <property type="nucleotide sequence ID" value="NZ_JANCLU010000002.1"/>
</dbReference>
<keyword evidence="2" id="KW-0812">Transmembrane</keyword>
<dbReference type="PIRSF" id="PIRSF029509">
    <property type="entry name" value="UCP029509"/>
    <property type="match status" value="1"/>
</dbReference>
<evidence type="ECO:0000259" key="3">
    <source>
        <dbReference type="Pfam" id="PF09990"/>
    </source>
</evidence>
<accession>A0ABT1L7W3</accession>
<sequence>MQVERRAAYSEPPQPPSSTASIAGHPIHPMLVPFPIAFFAAALVTDIAYWRTADLQYSNFSSWLIAGGLVMGALAALAGLTDFIANSRIRAQRPAWPHALGNIVAMLLALVNAFVHGRDGWTGVVPWGLALSAAVVLILLVTGWLGGALVYRHRVGVQP</sequence>
<feature type="transmembrane region" description="Helical" evidence="2">
    <location>
        <begin position="96"/>
        <end position="115"/>
    </location>
</feature>
<gene>
    <name evidence="4" type="ORF">NK718_03260</name>
</gene>
<dbReference type="Proteomes" id="UP001205890">
    <property type="component" value="Unassembled WGS sequence"/>
</dbReference>
<protein>
    <submittedName>
        <fullName evidence="4">DUF2231 domain-containing protein</fullName>
    </submittedName>
</protein>
<evidence type="ECO:0000256" key="1">
    <source>
        <dbReference type="SAM" id="MobiDB-lite"/>
    </source>
</evidence>
<dbReference type="EMBL" id="JANCLU010000002">
    <property type="protein sequence ID" value="MCP8937522.1"/>
    <property type="molecule type" value="Genomic_DNA"/>
</dbReference>
<evidence type="ECO:0000313" key="5">
    <source>
        <dbReference type="Proteomes" id="UP001205890"/>
    </source>
</evidence>
<comment type="caution">
    <text evidence="4">The sequence shown here is derived from an EMBL/GenBank/DDBJ whole genome shotgun (WGS) entry which is preliminary data.</text>
</comment>
<keyword evidence="2" id="KW-0472">Membrane</keyword>
<feature type="region of interest" description="Disordered" evidence="1">
    <location>
        <begin position="1"/>
        <end position="20"/>
    </location>
</feature>
<keyword evidence="5" id="KW-1185">Reference proteome</keyword>
<dbReference type="InterPro" id="IPR016923">
    <property type="entry name" value="UCP029509"/>
</dbReference>